<dbReference type="GeneID" id="19144402"/>
<keyword evidence="2" id="KW-1185">Reference proteome</keyword>
<dbReference type="Proteomes" id="UP000053841">
    <property type="component" value="Unassembled WGS sequence"/>
</dbReference>
<sequence length="70" mass="7691">MPLSDTTADTDPSSLACAVTLRLDVKESKLVDVGALVGSERLAWVSDSLVNHVSRNIYYTLNHVMLHHNI</sequence>
<protein>
    <submittedName>
        <fullName evidence="1">Uncharacterized protein</fullName>
    </submittedName>
</protein>
<evidence type="ECO:0000313" key="1">
    <source>
        <dbReference type="EMBL" id="EUC27283.1"/>
    </source>
</evidence>
<organism evidence="1 2">
    <name type="scientific">Cochliobolus carbonum (strain 26-R-13)</name>
    <name type="common">Maize leaf spot fungus</name>
    <name type="synonym">Bipolaris zeicola</name>
    <dbReference type="NCBI Taxonomy" id="930089"/>
    <lineage>
        <taxon>Eukaryota</taxon>
        <taxon>Fungi</taxon>
        <taxon>Dikarya</taxon>
        <taxon>Ascomycota</taxon>
        <taxon>Pezizomycotina</taxon>
        <taxon>Dothideomycetes</taxon>
        <taxon>Pleosporomycetidae</taxon>
        <taxon>Pleosporales</taxon>
        <taxon>Pleosporineae</taxon>
        <taxon>Pleosporaceae</taxon>
        <taxon>Bipolaris</taxon>
    </lineage>
</organism>
<gene>
    <name evidence="1" type="ORF">COCCADRAFT_112120</name>
</gene>
<dbReference type="AlphaFoldDB" id="W6XP61"/>
<dbReference type="RefSeq" id="XP_007718416.1">
    <property type="nucleotide sequence ID" value="XM_007720226.1"/>
</dbReference>
<dbReference type="HOGENOM" id="CLU_203379_0_0_1"/>
<evidence type="ECO:0000313" key="2">
    <source>
        <dbReference type="Proteomes" id="UP000053841"/>
    </source>
</evidence>
<dbReference type="KEGG" id="bze:COCCADRAFT_112120"/>
<proteinExistence type="predicted"/>
<dbReference type="OrthoDB" id="3695496at2759"/>
<accession>W6XP61</accession>
<reference evidence="1 2" key="1">
    <citation type="journal article" date="2013" name="PLoS Genet.">
        <title>Comparative genome structure, secondary metabolite, and effector coding capacity across Cochliobolus pathogens.</title>
        <authorList>
            <person name="Condon B.J."/>
            <person name="Leng Y."/>
            <person name="Wu D."/>
            <person name="Bushley K.E."/>
            <person name="Ohm R.A."/>
            <person name="Otillar R."/>
            <person name="Martin J."/>
            <person name="Schackwitz W."/>
            <person name="Grimwood J."/>
            <person name="MohdZainudin N."/>
            <person name="Xue C."/>
            <person name="Wang R."/>
            <person name="Manning V.A."/>
            <person name="Dhillon B."/>
            <person name="Tu Z.J."/>
            <person name="Steffenson B.J."/>
            <person name="Salamov A."/>
            <person name="Sun H."/>
            <person name="Lowry S."/>
            <person name="LaButti K."/>
            <person name="Han J."/>
            <person name="Copeland A."/>
            <person name="Lindquist E."/>
            <person name="Barry K."/>
            <person name="Schmutz J."/>
            <person name="Baker S.E."/>
            <person name="Ciuffetti L.M."/>
            <person name="Grigoriev I.V."/>
            <person name="Zhong S."/>
            <person name="Turgeon B.G."/>
        </authorList>
    </citation>
    <scope>NUCLEOTIDE SEQUENCE [LARGE SCALE GENOMIC DNA]</scope>
    <source>
        <strain evidence="1 2">26-R-13</strain>
    </source>
</reference>
<dbReference type="EMBL" id="KI964962">
    <property type="protein sequence ID" value="EUC27283.1"/>
    <property type="molecule type" value="Genomic_DNA"/>
</dbReference>
<name>W6XP61_COCC2</name>